<feature type="domain" description="KIB1-4 beta-propeller" evidence="1">
    <location>
        <begin position="11"/>
        <end position="245"/>
    </location>
</feature>
<dbReference type="AlphaFoldDB" id="A0A830C348"/>
<evidence type="ECO:0000313" key="2">
    <source>
        <dbReference type="EMBL" id="GFP92572.1"/>
    </source>
</evidence>
<dbReference type="OrthoDB" id="1523976at2759"/>
<organism evidence="2 3">
    <name type="scientific">Phtheirospermum japonicum</name>
    <dbReference type="NCBI Taxonomy" id="374723"/>
    <lineage>
        <taxon>Eukaryota</taxon>
        <taxon>Viridiplantae</taxon>
        <taxon>Streptophyta</taxon>
        <taxon>Embryophyta</taxon>
        <taxon>Tracheophyta</taxon>
        <taxon>Spermatophyta</taxon>
        <taxon>Magnoliopsida</taxon>
        <taxon>eudicotyledons</taxon>
        <taxon>Gunneridae</taxon>
        <taxon>Pentapetalae</taxon>
        <taxon>asterids</taxon>
        <taxon>lamiids</taxon>
        <taxon>Lamiales</taxon>
        <taxon>Orobanchaceae</taxon>
        <taxon>Orobanchaceae incertae sedis</taxon>
        <taxon>Phtheirospermum</taxon>
    </lineage>
</organism>
<dbReference type="PANTHER" id="PTHR44259:SF37">
    <property type="entry name" value="DUF1618 DOMAIN-CONTAINING PROTEIN"/>
    <property type="match status" value="1"/>
</dbReference>
<protein>
    <recommendedName>
        <fullName evidence="1">KIB1-4 beta-propeller domain-containing protein</fullName>
    </recommendedName>
</protein>
<sequence>MLSYGFFGAVNRLAFCLPGCSTNWTFICKLTAEDDDNDDDIDEFDKNLVRGYGDTIYSARHKLFFCITKSNFFQVCDLQQDPPRIELSGWVGELKRGRELQEILRCSVVKPDIWREKFLVLDDHSNQLFLVWRHVMERVGHDGAYVKPYLFGYRRGWDNSYPYRTIGFDVHKIDWDIKSGKIKVTYVEGGSLDGLAMFIGLNHSFALPAAEYPGLIPNSIYFTDVLRDPRWVNRIYGGHDVGIFNYENRTFSPCYYPRDFQSIKKIKPPPIWFTSSPH</sequence>
<dbReference type="EMBL" id="BMAC01000282">
    <property type="protein sequence ID" value="GFP92572.1"/>
    <property type="molecule type" value="Genomic_DNA"/>
</dbReference>
<proteinExistence type="predicted"/>
<dbReference type="Pfam" id="PF03478">
    <property type="entry name" value="Beta-prop_KIB1-4"/>
    <property type="match status" value="1"/>
</dbReference>
<dbReference type="PANTHER" id="PTHR44259">
    <property type="entry name" value="OS07G0183000 PROTEIN-RELATED"/>
    <property type="match status" value="1"/>
</dbReference>
<keyword evidence="3" id="KW-1185">Reference proteome</keyword>
<dbReference type="Proteomes" id="UP000653305">
    <property type="component" value="Unassembled WGS sequence"/>
</dbReference>
<dbReference type="InterPro" id="IPR005174">
    <property type="entry name" value="KIB1-4_b-propeller"/>
</dbReference>
<gene>
    <name evidence="2" type="ORF">PHJA_001401400</name>
</gene>
<evidence type="ECO:0000259" key="1">
    <source>
        <dbReference type="Pfam" id="PF03478"/>
    </source>
</evidence>
<accession>A0A830C348</accession>
<reference evidence="2" key="1">
    <citation type="submission" date="2020-07" db="EMBL/GenBank/DDBJ databases">
        <title>Ethylene signaling mediates host invasion by parasitic plants.</title>
        <authorList>
            <person name="Yoshida S."/>
        </authorList>
    </citation>
    <scope>NUCLEOTIDE SEQUENCE</scope>
    <source>
        <strain evidence="2">Okayama</strain>
    </source>
</reference>
<comment type="caution">
    <text evidence="2">The sequence shown here is derived from an EMBL/GenBank/DDBJ whole genome shotgun (WGS) entry which is preliminary data.</text>
</comment>
<name>A0A830C348_9LAMI</name>
<dbReference type="InterPro" id="IPR050942">
    <property type="entry name" value="F-box_BR-signaling"/>
</dbReference>
<evidence type="ECO:0000313" key="3">
    <source>
        <dbReference type="Proteomes" id="UP000653305"/>
    </source>
</evidence>